<feature type="compositionally biased region" description="Basic and acidic residues" evidence="1">
    <location>
        <begin position="45"/>
        <end position="54"/>
    </location>
</feature>
<dbReference type="RefSeq" id="XP_016743180.1">
    <property type="nucleotide sequence ID" value="XM_016887691.1"/>
</dbReference>
<feature type="region of interest" description="Disordered" evidence="1">
    <location>
        <begin position="1"/>
        <end position="92"/>
    </location>
</feature>
<reference evidence="2" key="1">
    <citation type="journal article" date="2020" name="Nat. Genet.">
        <title>Genomic diversifications of five Gossypium allopolyploid species and their impact on cotton improvement.</title>
        <authorList>
            <person name="Chen Z.J."/>
            <person name="Sreedasyam A."/>
            <person name="Ando A."/>
            <person name="Song Q."/>
            <person name="De Santiago L.M."/>
            <person name="Hulse-Kemp A.M."/>
            <person name="Ding M."/>
            <person name="Ye W."/>
            <person name="Kirkbride R.C."/>
            <person name="Jenkins J."/>
            <person name="Plott C."/>
            <person name="Lovell J."/>
            <person name="Lin Y.M."/>
            <person name="Vaughn R."/>
            <person name="Liu B."/>
            <person name="Simpson S."/>
            <person name="Scheffler B.E."/>
            <person name="Wen L."/>
            <person name="Saski C.A."/>
            <person name="Grover C.E."/>
            <person name="Hu G."/>
            <person name="Conover J.L."/>
            <person name="Carlson J.W."/>
            <person name="Shu S."/>
            <person name="Boston L.B."/>
            <person name="Williams M."/>
            <person name="Peterson D.G."/>
            <person name="McGee K."/>
            <person name="Jones D.C."/>
            <person name="Wendel J.F."/>
            <person name="Stelly D.M."/>
            <person name="Grimwood J."/>
            <person name="Schmutz J."/>
        </authorList>
    </citation>
    <scope>NUCLEOTIDE SEQUENCE [LARGE SCALE GENOMIC DNA]</scope>
    <source>
        <strain evidence="2">cv. TM-1</strain>
    </source>
</reference>
<dbReference type="KEGG" id="ghi:107952441"/>
<dbReference type="Proteomes" id="UP000818029">
    <property type="component" value="Chromosome A02"/>
</dbReference>
<protein>
    <recommendedName>
        <fullName evidence="4">Integrase</fullName>
    </recommendedName>
</protein>
<evidence type="ECO:0000313" key="3">
    <source>
        <dbReference type="RefSeq" id="XP_016743180.1"/>
    </source>
</evidence>
<proteinExistence type="predicted"/>
<sequence>MGKSHQSSSKRSREFTIQSNASVEFLGRKKDKQHTASKAQTISVLDEKEKKQDVRTSSAPSRGRLQKNLGNGASSRGAPRDTTVRSKGRAPAKTYVIRARKEVSSPNVITMDCGTKVIELKCEDGNVLRVEPDESDNSPVVISSMTAERYLRKGCEAYLAFALNTQASKLKNQLVPMKELNLRQRRLLELIKDYKLVIDYHPRKTNVVADALSRKSLLALKAMNAQLIVTNGGSILAMMRARSTFLQEICEAQKGDRDLHAKMAQYKMRNELEFSIGTDGCMMY</sequence>
<feature type="compositionally biased region" description="Polar residues" evidence="1">
    <location>
        <begin position="1"/>
        <end position="22"/>
    </location>
</feature>
<organism evidence="2 3">
    <name type="scientific">Gossypium hirsutum</name>
    <name type="common">Upland cotton</name>
    <name type="synonym">Gossypium mexicanum</name>
    <dbReference type="NCBI Taxonomy" id="3635"/>
    <lineage>
        <taxon>Eukaryota</taxon>
        <taxon>Viridiplantae</taxon>
        <taxon>Streptophyta</taxon>
        <taxon>Embryophyta</taxon>
        <taxon>Tracheophyta</taxon>
        <taxon>Spermatophyta</taxon>
        <taxon>Magnoliopsida</taxon>
        <taxon>eudicotyledons</taxon>
        <taxon>Gunneridae</taxon>
        <taxon>Pentapetalae</taxon>
        <taxon>rosids</taxon>
        <taxon>malvids</taxon>
        <taxon>Malvales</taxon>
        <taxon>Malvaceae</taxon>
        <taxon>Malvoideae</taxon>
        <taxon>Gossypium</taxon>
    </lineage>
</organism>
<name>A0A1U8NWE0_GOSHI</name>
<reference evidence="3" key="2">
    <citation type="submission" date="2025-08" db="UniProtKB">
        <authorList>
            <consortium name="RefSeq"/>
        </authorList>
    </citation>
    <scope>IDENTIFICATION</scope>
</reference>
<evidence type="ECO:0008006" key="4">
    <source>
        <dbReference type="Google" id="ProtNLM"/>
    </source>
</evidence>
<keyword evidence="2" id="KW-1185">Reference proteome</keyword>
<dbReference type="AlphaFoldDB" id="A0A1U8NWE0"/>
<dbReference type="PaxDb" id="3635-A0A1U8NWE0"/>
<evidence type="ECO:0000256" key="1">
    <source>
        <dbReference type="SAM" id="MobiDB-lite"/>
    </source>
</evidence>
<gene>
    <name evidence="3" type="primary">LOC107952441</name>
</gene>
<evidence type="ECO:0000313" key="2">
    <source>
        <dbReference type="Proteomes" id="UP000818029"/>
    </source>
</evidence>
<accession>A0A1U8NWE0</accession>
<dbReference type="GeneID" id="107952441"/>